<evidence type="ECO:0000313" key="3">
    <source>
        <dbReference type="Proteomes" id="UP000245466"/>
    </source>
</evidence>
<evidence type="ECO:0000313" key="2">
    <source>
        <dbReference type="EMBL" id="PVY38331.1"/>
    </source>
</evidence>
<dbReference type="AlphaFoldDB" id="A0A2U1APS0"/>
<accession>A0A2U1APS0</accession>
<dbReference type="PROSITE" id="PS50994">
    <property type="entry name" value="INTEGRASE"/>
    <property type="match status" value="1"/>
</dbReference>
<reference evidence="2 3" key="1">
    <citation type="submission" date="2018-04" db="EMBL/GenBank/DDBJ databases">
        <title>Genomic Encyclopedia of Type Strains, Phase IV (KMG-IV): sequencing the most valuable type-strain genomes for metagenomic binning, comparative biology and taxonomic classification.</title>
        <authorList>
            <person name="Goeker M."/>
        </authorList>
    </citation>
    <scope>NUCLEOTIDE SEQUENCE [LARGE SCALE GENOMIC DNA]</scope>
    <source>
        <strain evidence="2 3">DSM 100231</strain>
    </source>
</reference>
<dbReference type="Pfam" id="PF13683">
    <property type="entry name" value="rve_3"/>
    <property type="match status" value="1"/>
</dbReference>
<name>A0A2U1APS0_9BACT</name>
<dbReference type="InterPro" id="IPR036397">
    <property type="entry name" value="RNaseH_sf"/>
</dbReference>
<dbReference type="SUPFAM" id="SSF53098">
    <property type="entry name" value="Ribonuclease H-like"/>
    <property type="match status" value="1"/>
</dbReference>
<evidence type="ECO:0000259" key="1">
    <source>
        <dbReference type="PROSITE" id="PS50994"/>
    </source>
</evidence>
<dbReference type="InterPro" id="IPR012337">
    <property type="entry name" value="RNaseH-like_sf"/>
</dbReference>
<dbReference type="Proteomes" id="UP000245466">
    <property type="component" value="Unassembled WGS sequence"/>
</dbReference>
<dbReference type="PANTHER" id="PTHR47515">
    <property type="entry name" value="LOW CALCIUM RESPONSE LOCUS PROTEIN T"/>
    <property type="match status" value="1"/>
</dbReference>
<dbReference type="PANTHER" id="PTHR47515:SF1">
    <property type="entry name" value="BLR2054 PROTEIN"/>
    <property type="match status" value="1"/>
</dbReference>
<organism evidence="2 3">
    <name type="scientific">Pontibacter virosus</name>
    <dbReference type="NCBI Taxonomy" id="1765052"/>
    <lineage>
        <taxon>Bacteria</taxon>
        <taxon>Pseudomonadati</taxon>
        <taxon>Bacteroidota</taxon>
        <taxon>Cytophagia</taxon>
        <taxon>Cytophagales</taxon>
        <taxon>Hymenobacteraceae</taxon>
        <taxon>Pontibacter</taxon>
    </lineage>
</organism>
<feature type="domain" description="Integrase catalytic" evidence="1">
    <location>
        <begin position="107"/>
        <end position="274"/>
    </location>
</feature>
<dbReference type="InterPro" id="IPR048020">
    <property type="entry name" value="Transpos_IS3"/>
</dbReference>
<dbReference type="GO" id="GO:0015074">
    <property type="term" value="P:DNA integration"/>
    <property type="evidence" value="ECO:0007669"/>
    <property type="project" value="InterPro"/>
</dbReference>
<dbReference type="Gene3D" id="3.30.420.10">
    <property type="entry name" value="Ribonuclease H-like superfamily/Ribonuclease H"/>
    <property type="match status" value="1"/>
</dbReference>
<dbReference type="InterPro" id="IPR001584">
    <property type="entry name" value="Integrase_cat-core"/>
</dbReference>
<proteinExistence type="predicted"/>
<dbReference type="NCBIfam" id="NF033516">
    <property type="entry name" value="transpos_IS3"/>
    <property type="match status" value="1"/>
</dbReference>
<sequence>MKPAQLKGLASGLTDDYRVSITRACKVVRFHRSGWYYRSKARDSSVIRKRMQEIAQVRIRYGFWRIFILLRREGWKDNHMRVHRLYKEEGLNLRSKRPRRNKAAAHRLERPELSTSHECWSMDFVADQLFDGRKLRCLTIVDNYSRQCPGIQVGQSLKGEDVVAALEKIKQEYNVVPKRIQVDNGSEFISKALDKWAYENKVTLDFSRPGKPTDNAFIESFNGSFRDECLNVNWFLSLEDAQERIETWRQEYNCFRPHSSLGDKTPEEWVKENIVKPVFSNLALS</sequence>
<dbReference type="EMBL" id="QEKI01000017">
    <property type="protein sequence ID" value="PVY38331.1"/>
    <property type="molecule type" value="Genomic_DNA"/>
</dbReference>
<gene>
    <name evidence="2" type="ORF">C8E01_11731</name>
</gene>
<keyword evidence="3" id="KW-1185">Reference proteome</keyword>
<protein>
    <submittedName>
        <fullName evidence="2">Putative transposase</fullName>
    </submittedName>
</protein>
<comment type="caution">
    <text evidence="2">The sequence shown here is derived from an EMBL/GenBank/DDBJ whole genome shotgun (WGS) entry which is preliminary data.</text>
</comment>
<dbReference type="GO" id="GO:0003676">
    <property type="term" value="F:nucleic acid binding"/>
    <property type="evidence" value="ECO:0007669"/>
    <property type="project" value="InterPro"/>
</dbReference>